<sequence length="219" mass="23467">MTGSLYERVLGARYAGLHPRVQAYFAQSAGTAVRYDGVFDVAGCTVPALRPVFAALAGEQMFFPEYGERVPFSIVNRAYRDDDGAPCLAAERILDFGHRTRRFTDLCRLGADGLLLDLVGAHHLLRTGLTLSVTAAGSMRLASTTAWVGPPSPASSTPPAPRALPGLRVPRVLAAGAYTEQGFDDATGRFTIQTRVVQPMLGTLFVYAGSFDPTPHRAP</sequence>
<reference evidence="2 3" key="1">
    <citation type="submission" date="2016-12" db="EMBL/GenBank/DDBJ databases">
        <title>Draft genome of Tersicoccus phoenicis 1P05MA.</title>
        <authorList>
            <person name="Nakajima Y."/>
            <person name="Yoshizawa S."/>
            <person name="Nakamura K."/>
            <person name="Ogura Y."/>
            <person name="Hayashi T."/>
            <person name="Kogure K."/>
        </authorList>
    </citation>
    <scope>NUCLEOTIDE SEQUENCE [LARGE SCALE GENOMIC DNA]</scope>
    <source>
        <strain evidence="2 3">1p05MA</strain>
    </source>
</reference>
<dbReference type="AlphaFoldDB" id="A0A1R1LHP3"/>
<name>A0A1R1LHP3_9MICC</name>
<feature type="domain" description="DUF4166" evidence="1">
    <location>
        <begin position="17"/>
        <end position="211"/>
    </location>
</feature>
<gene>
    <name evidence="2" type="ORF">BKD30_03865</name>
</gene>
<proteinExistence type="predicted"/>
<dbReference type="InterPro" id="IPR025311">
    <property type="entry name" value="DUF4166"/>
</dbReference>
<dbReference type="OrthoDB" id="2448833at2"/>
<dbReference type="RefSeq" id="WP_076702295.1">
    <property type="nucleotide sequence ID" value="NZ_MRDE01000017.1"/>
</dbReference>
<evidence type="ECO:0000313" key="3">
    <source>
        <dbReference type="Proteomes" id="UP000187085"/>
    </source>
</evidence>
<protein>
    <recommendedName>
        <fullName evidence="1">DUF4166 domain-containing protein</fullName>
    </recommendedName>
</protein>
<dbReference type="STRING" id="554083.BKD30_03865"/>
<dbReference type="Proteomes" id="UP000187085">
    <property type="component" value="Unassembled WGS sequence"/>
</dbReference>
<evidence type="ECO:0000313" key="2">
    <source>
        <dbReference type="EMBL" id="OMH27037.1"/>
    </source>
</evidence>
<dbReference type="EMBL" id="MRDE01000017">
    <property type="protein sequence ID" value="OMH27037.1"/>
    <property type="molecule type" value="Genomic_DNA"/>
</dbReference>
<keyword evidence="3" id="KW-1185">Reference proteome</keyword>
<accession>A0A1R1LHP3</accession>
<organism evidence="2 3">
    <name type="scientific">Tersicoccus phoenicis</name>
    <dbReference type="NCBI Taxonomy" id="554083"/>
    <lineage>
        <taxon>Bacteria</taxon>
        <taxon>Bacillati</taxon>
        <taxon>Actinomycetota</taxon>
        <taxon>Actinomycetes</taxon>
        <taxon>Micrococcales</taxon>
        <taxon>Micrococcaceae</taxon>
        <taxon>Tersicoccus</taxon>
    </lineage>
</organism>
<comment type="caution">
    <text evidence="2">The sequence shown here is derived from an EMBL/GenBank/DDBJ whole genome shotgun (WGS) entry which is preliminary data.</text>
</comment>
<dbReference type="Pfam" id="PF13761">
    <property type="entry name" value="DUF4166"/>
    <property type="match status" value="1"/>
</dbReference>
<evidence type="ECO:0000259" key="1">
    <source>
        <dbReference type="Pfam" id="PF13761"/>
    </source>
</evidence>